<organism evidence="16 17">
    <name type="scientific">candidate division KSB3 bacterium</name>
    <dbReference type="NCBI Taxonomy" id="2044937"/>
    <lineage>
        <taxon>Bacteria</taxon>
        <taxon>candidate division KSB3</taxon>
    </lineage>
</organism>
<keyword evidence="9" id="KW-0547">Nucleotide-binding</keyword>
<dbReference type="Proteomes" id="UP000649604">
    <property type="component" value="Unassembled WGS sequence"/>
</dbReference>
<reference evidence="16" key="1">
    <citation type="submission" date="2019-11" db="EMBL/GenBank/DDBJ databases">
        <title>Microbial mats filling the niche in hypersaline microbial mats.</title>
        <authorList>
            <person name="Wong H.L."/>
            <person name="Macleod F.I."/>
            <person name="White R.A. III"/>
            <person name="Burns B.P."/>
        </authorList>
    </citation>
    <scope>NUCLEOTIDE SEQUENCE</scope>
    <source>
        <strain evidence="16">Rbin_158</strain>
    </source>
</reference>
<dbReference type="AlphaFoldDB" id="A0A9D5Q5Z2"/>
<dbReference type="EC" id="2.7.9.2" evidence="5"/>
<evidence type="ECO:0000256" key="11">
    <source>
        <dbReference type="ARBA" id="ARBA00022840"/>
    </source>
</evidence>
<protein>
    <recommendedName>
        <fullName evidence="6">Phosphoenolpyruvate synthase</fullName>
        <ecNumber evidence="5">2.7.9.2</ecNumber>
    </recommendedName>
    <alternativeName>
        <fullName evidence="13">Pyruvate, water dikinase</fullName>
    </alternativeName>
</protein>
<accession>A0A9D5Q5Z2</accession>
<dbReference type="EMBL" id="WJJP01000289">
    <property type="protein sequence ID" value="MBD3324747.1"/>
    <property type="molecule type" value="Genomic_DNA"/>
</dbReference>
<keyword evidence="8" id="KW-0479">Metal-binding</keyword>
<keyword evidence="7" id="KW-0808">Transferase</keyword>
<evidence type="ECO:0000313" key="16">
    <source>
        <dbReference type="EMBL" id="MBD3324747.1"/>
    </source>
</evidence>
<evidence type="ECO:0000256" key="6">
    <source>
        <dbReference type="ARBA" id="ARBA00021623"/>
    </source>
</evidence>
<evidence type="ECO:0000256" key="10">
    <source>
        <dbReference type="ARBA" id="ARBA00022777"/>
    </source>
</evidence>
<evidence type="ECO:0000259" key="15">
    <source>
        <dbReference type="Pfam" id="PF01326"/>
    </source>
</evidence>
<evidence type="ECO:0000256" key="3">
    <source>
        <dbReference type="ARBA" id="ARBA00004742"/>
    </source>
</evidence>
<evidence type="ECO:0000256" key="9">
    <source>
        <dbReference type="ARBA" id="ARBA00022741"/>
    </source>
</evidence>
<evidence type="ECO:0000256" key="1">
    <source>
        <dbReference type="ARBA" id="ARBA00001946"/>
    </source>
</evidence>
<evidence type="ECO:0000256" key="2">
    <source>
        <dbReference type="ARBA" id="ARBA00002988"/>
    </source>
</evidence>
<evidence type="ECO:0000256" key="13">
    <source>
        <dbReference type="ARBA" id="ARBA00033470"/>
    </source>
</evidence>
<comment type="function">
    <text evidence="2">Catalyzes the phosphorylation of pyruvate to phosphoenolpyruvate.</text>
</comment>
<dbReference type="Gene3D" id="3.30.470.20">
    <property type="entry name" value="ATP-grasp fold, B domain"/>
    <property type="match status" value="1"/>
</dbReference>
<dbReference type="PANTHER" id="PTHR43030:SF1">
    <property type="entry name" value="PHOSPHOENOLPYRUVATE SYNTHASE"/>
    <property type="match status" value="1"/>
</dbReference>
<dbReference type="GO" id="GO:0046872">
    <property type="term" value="F:metal ion binding"/>
    <property type="evidence" value="ECO:0007669"/>
    <property type="project" value="UniProtKB-KW"/>
</dbReference>
<dbReference type="GO" id="GO:0005524">
    <property type="term" value="F:ATP binding"/>
    <property type="evidence" value="ECO:0007669"/>
    <property type="project" value="UniProtKB-KW"/>
</dbReference>
<keyword evidence="11" id="KW-0067">ATP-binding</keyword>
<dbReference type="InterPro" id="IPR013815">
    <property type="entry name" value="ATP_grasp_subdomain_1"/>
</dbReference>
<comment type="similarity">
    <text evidence="4">Belongs to the PEP-utilizing enzyme family.</text>
</comment>
<sequence length="613" mass="69551">MTTQIIWLQDIRFIDVALVGGKGATLGELMWKGFPVPPGFVVTVDAYKTFFREAGILDELVDLDQLPQDELDDRCTLIWNKIQQTEIAPDLAEDLLAAYTQLADQGDSPFASVVRSSATAEDLKDASFAGQHETYYYVDQERLLRMIKHCWASLWSPRAVTYRSARRIDHTSFFMAVIVQEMIPAEISGIAFTINPVTGAQDEVIIESSWGMGAAIVDGRVIPDRYIIHRDGLTLREKRIAHKRFMVPPRLQEAGKGRLEKIPHTLRRKQSLAADQIARVARWALQAEEHFGAPQDVEWAIADGRLYVLQSRPIIATEQGELPSDLDGQYILYHPVTAHMSDPLTPLTADLLTLILPPGFHLIRGWIYYDLRSSRLLLPFKMTDHELARLLAFQAAPSFSTIKLSLLKLPVSLVLWFSTYLAFGTISARIRNMPDTFMDGFSPFCHKVEKDPAFSPITAIQRLLLQPKLFDPIGRMPLLVHLAALRYVLWLELLKRLLRRWDPDLRHDAAALLIADSHSLVSHALNEEISHLTHIADEKARVRKLLLEADLDQILPELRGEPDAQEFLEQLLDFLIRYGHLAVKELELQSIRWEENPVPVLGMIRNSLLSDPT</sequence>
<keyword evidence="12" id="KW-0460">Magnesium</keyword>
<evidence type="ECO:0000313" key="17">
    <source>
        <dbReference type="Proteomes" id="UP000649604"/>
    </source>
</evidence>
<proteinExistence type="inferred from homology"/>
<dbReference type="InterPro" id="IPR006319">
    <property type="entry name" value="PEP_synth"/>
</dbReference>
<comment type="caution">
    <text evidence="16">The sequence shown here is derived from an EMBL/GenBank/DDBJ whole genome shotgun (WGS) entry which is preliminary data.</text>
</comment>
<dbReference type="InterPro" id="IPR002192">
    <property type="entry name" value="PPDK_AMP/ATP-bd"/>
</dbReference>
<feature type="domain" description="Pyruvate phosphate dikinase AMP/ATP-binding" evidence="15">
    <location>
        <begin position="17"/>
        <end position="319"/>
    </location>
</feature>
<evidence type="ECO:0000256" key="7">
    <source>
        <dbReference type="ARBA" id="ARBA00022679"/>
    </source>
</evidence>
<feature type="non-terminal residue" evidence="16">
    <location>
        <position position="613"/>
    </location>
</feature>
<gene>
    <name evidence="16" type="ORF">GF339_09190</name>
</gene>
<evidence type="ECO:0000256" key="4">
    <source>
        <dbReference type="ARBA" id="ARBA00007837"/>
    </source>
</evidence>
<name>A0A9D5Q5Z2_9BACT</name>
<comment type="catalytic activity">
    <reaction evidence="14">
        <text>pyruvate + ATP + H2O = phosphoenolpyruvate + AMP + phosphate + 2 H(+)</text>
        <dbReference type="Rhea" id="RHEA:11364"/>
        <dbReference type="ChEBI" id="CHEBI:15361"/>
        <dbReference type="ChEBI" id="CHEBI:15377"/>
        <dbReference type="ChEBI" id="CHEBI:15378"/>
        <dbReference type="ChEBI" id="CHEBI:30616"/>
        <dbReference type="ChEBI" id="CHEBI:43474"/>
        <dbReference type="ChEBI" id="CHEBI:58702"/>
        <dbReference type="ChEBI" id="CHEBI:456215"/>
        <dbReference type="EC" id="2.7.9.2"/>
    </reaction>
</comment>
<comment type="pathway">
    <text evidence="3">Carbohydrate biosynthesis; gluconeogenesis.</text>
</comment>
<evidence type="ECO:0000256" key="5">
    <source>
        <dbReference type="ARBA" id="ARBA00011996"/>
    </source>
</evidence>
<evidence type="ECO:0000256" key="14">
    <source>
        <dbReference type="ARBA" id="ARBA00047700"/>
    </source>
</evidence>
<dbReference type="Pfam" id="PF01326">
    <property type="entry name" value="PPDK_N"/>
    <property type="match status" value="1"/>
</dbReference>
<evidence type="ECO:0000256" key="12">
    <source>
        <dbReference type="ARBA" id="ARBA00022842"/>
    </source>
</evidence>
<evidence type="ECO:0000256" key="8">
    <source>
        <dbReference type="ARBA" id="ARBA00022723"/>
    </source>
</evidence>
<dbReference type="PANTHER" id="PTHR43030">
    <property type="entry name" value="PHOSPHOENOLPYRUVATE SYNTHASE"/>
    <property type="match status" value="1"/>
</dbReference>
<dbReference type="GO" id="GO:0008986">
    <property type="term" value="F:pyruvate, water dikinase activity"/>
    <property type="evidence" value="ECO:0007669"/>
    <property type="project" value="UniProtKB-EC"/>
</dbReference>
<keyword evidence="10" id="KW-0418">Kinase</keyword>
<comment type="cofactor">
    <cofactor evidence="1">
        <name>Mg(2+)</name>
        <dbReference type="ChEBI" id="CHEBI:18420"/>
    </cofactor>
</comment>
<dbReference type="Gene3D" id="3.30.1490.20">
    <property type="entry name" value="ATP-grasp fold, A domain"/>
    <property type="match status" value="1"/>
</dbReference>
<dbReference type="SUPFAM" id="SSF56059">
    <property type="entry name" value="Glutathione synthetase ATP-binding domain-like"/>
    <property type="match status" value="1"/>
</dbReference>